<feature type="transmembrane region" description="Helical" evidence="1">
    <location>
        <begin position="279"/>
        <end position="301"/>
    </location>
</feature>
<gene>
    <name evidence="2" type="ORF">JK358_05065</name>
</gene>
<organism evidence="2 3">
    <name type="scientific">Nocardia acididurans</name>
    <dbReference type="NCBI Taxonomy" id="2802282"/>
    <lineage>
        <taxon>Bacteria</taxon>
        <taxon>Bacillati</taxon>
        <taxon>Actinomycetota</taxon>
        <taxon>Actinomycetes</taxon>
        <taxon>Mycobacteriales</taxon>
        <taxon>Nocardiaceae</taxon>
        <taxon>Nocardia</taxon>
    </lineage>
</organism>
<feature type="transmembrane region" description="Helical" evidence="1">
    <location>
        <begin position="43"/>
        <end position="64"/>
    </location>
</feature>
<evidence type="ECO:0000313" key="3">
    <source>
        <dbReference type="Proteomes" id="UP000602198"/>
    </source>
</evidence>
<protein>
    <submittedName>
        <fullName evidence="2">DUF4173 domain-containing protein</fullName>
    </submittedName>
</protein>
<feature type="transmembrane region" description="Helical" evidence="1">
    <location>
        <begin position="125"/>
        <end position="146"/>
    </location>
</feature>
<evidence type="ECO:0000256" key="1">
    <source>
        <dbReference type="SAM" id="Phobius"/>
    </source>
</evidence>
<accession>A0ABS1LZA9</accession>
<feature type="transmembrane region" description="Helical" evidence="1">
    <location>
        <begin position="217"/>
        <end position="236"/>
    </location>
</feature>
<keyword evidence="1" id="KW-0812">Transmembrane</keyword>
<dbReference type="Pfam" id="PF13687">
    <property type="entry name" value="DUF4153"/>
    <property type="match status" value="1"/>
</dbReference>
<evidence type="ECO:0000313" key="2">
    <source>
        <dbReference type="EMBL" id="MBL1073757.1"/>
    </source>
</evidence>
<keyword evidence="1" id="KW-0472">Membrane</keyword>
<dbReference type="EMBL" id="JAERRJ010000002">
    <property type="protein sequence ID" value="MBL1073757.1"/>
    <property type="molecule type" value="Genomic_DNA"/>
</dbReference>
<feature type="transmembrane region" description="Helical" evidence="1">
    <location>
        <begin position="313"/>
        <end position="332"/>
    </location>
</feature>
<feature type="transmembrane region" description="Helical" evidence="1">
    <location>
        <begin position="173"/>
        <end position="197"/>
    </location>
</feature>
<dbReference type="InterPro" id="IPR025291">
    <property type="entry name" value="DUF4153"/>
</dbReference>
<feature type="transmembrane region" description="Helical" evidence="1">
    <location>
        <begin position="248"/>
        <end position="273"/>
    </location>
</feature>
<reference evidence="2 3" key="1">
    <citation type="submission" date="2021-01" db="EMBL/GenBank/DDBJ databases">
        <title>WGS of actinomycetes isolated from Thailand.</title>
        <authorList>
            <person name="Thawai C."/>
        </authorList>
    </citation>
    <scope>NUCLEOTIDE SEQUENCE [LARGE SCALE GENOMIC DNA]</scope>
    <source>
        <strain evidence="2 3">LPG 2</strain>
    </source>
</reference>
<sequence length="404" mass="43814">MWWAVLTLALLSVGWFRAAPWLFAACAVGAAVAGSLAVVGRRSVYGMVFDVMAVPCAALMAVPWVYRGVERARARRSPSGAHRVWWSAAATLALLLVIVPLLAGADAVFARLVSGLVPRMDGASVWQWVFLFLMGGLGTAGALYLLAGPLRAAMEGDSGVARVISRRFTRPEWGLPVGALIVVFAAFVGTQLAVLFGGDEYVQRTAELTYAEYARGGFWQLSIVSLLTLGVIWIVWQGAAKESAPDRLWLRIALAAVTGLSLVIVVSAVGRMWLYQQAYGFTVLRLVVAVFELWIGFVYLLVAASLARLDRRWPARAALGAGLATLFVLAVLNPERLVAERNIDRWQSGKSLDTAYLSRLSADALPAVDTLPDPQRAQIAGPIRARLEPDPWQGWNLSRSSARR</sequence>
<dbReference type="Proteomes" id="UP000602198">
    <property type="component" value="Unassembled WGS sequence"/>
</dbReference>
<proteinExistence type="predicted"/>
<keyword evidence="1" id="KW-1133">Transmembrane helix</keyword>
<name>A0ABS1LZA9_9NOCA</name>
<keyword evidence="3" id="KW-1185">Reference proteome</keyword>
<feature type="transmembrane region" description="Helical" evidence="1">
    <location>
        <begin position="84"/>
        <end position="105"/>
    </location>
</feature>
<comment type="caution">
    <text evidence="2">The sequence shown here is derived from an EMBL/GenBank/DDBJ whole genome shotgun (WGS) entry which is preliminary data.</text>
</comment>